<feature type="transmembrane region" description="Helical" evidence="1">
    <location>
        <begin position="12"/>
        <end position="29"/>
    </location>
</feature>
<dbReference type="STRING" id="154981.AKJ29_10440"/>
<name>A0A0P7JPC5_9RHOB</name>
<reference evidence="2 3" key="1">
    <citation type="submission" date="2015-09" db="EMBL/GenBank/DDBJ databases">
        <title>Draft genome sequence of Aliiroseovarius crassostreae CV919-312TSm, the causative agent of Roseovarius Oyster Disease (formerly Juvenile Oyster Disease).</title>
        <authorList>
            <person name="Kessner L."/>
            <person name="Spinard E."/>
            <person name="Nelson D."/>
        </authorList>
    </citation>
    <scope>NUCLEOTIDE SEQUENCE [LARGE SCALE GENOMIC DNA]</scope>
    <source>
        <strain evidence="2 3">CV919-312</strain>
    </source>
</reference>
<comment type="caution">
    <text evidence="2">The sequence shown here is derived from an EMBL/GenBank/DDBJ whole genome shotgun (WGS) entry which is preliminary data.</text>
</comment>
<accession>A0A0P7JPC5</accession>
<dbReference type="AlphaFoldDB" id="A0A0P7JPC5"/>
<sequence length="234" mass="26683">MHESLDPRLMATLLGAGISTATALIVFTLNQKSERKKRDEERKRLEAGNAISGHIKLTQWANLLANIQSHIDRFYEEANQDDLQVYEPCQIVGPTAGLFLEPERLKAEEFAFLISEKESELISNMLLVEARASNTHHLLNEYSKQRLAFEEWLESLPGFKRELVGRISKESIPIEHKTNWDLRIAQLNVILGNIIANIKADILLAENTTNEFARIAHHRFDDNFPEITLNSEPS</sequence>
<keyword evidence="1" id="KW-0472">Membrane</keyword>
<gene>
    <name evidence="2" type="ORF">AKJ29_10440</name>
</gene>
<dbReference type="Proteomes" id="UP000050471">
    <property type="component" value="Unassembled WGS sequence"/>
</dbReference>
<evidence type="ECO:0000256" key="1">
    <source>
        <dbReference type="SAM" id="Phobius"/>
    </source>
</evidence>
<protein>
    <submittedName>
        <fullName evidence="2">Uncharacterized protein</fullName>
    </submittedName>
</protein>
<dbReference type="EMBL" id="LKBA01000006">
    <property type="protein sequence ID" value="KPN63118.1"/>
    <property type="molecule type" value="Genomic_DNA"/>
</dbReference>
<evidence type="ECO:0000313" key="3">
    <source>
        <dbReference type="Proteomes" id="UP000050471"/>
    </source>
</evidence>
<evidence type="ECO:0000313" key="2">
    <source>
        <dbReference type="EMBL" id="KPN63118.1"/>
    </source>
</evidence>
<keyword evidence="1" id="KW-0812">Transmembrane</keyword>
<organism evidence="2 3">
    <name type="scientific">Aliiroseovarius crassostreae</name>
    <dbReference type="NCBI Taxonomy" id="154981"/>
    <lineage>
        <taxon>Bacteria</taxon>
        <taxon>Pseudomonadati</taxon>
        <taxon>Pseudomonadota</taxon>
        <taxon>Alphaproteobacteria</taxon>
        <taxon>Rhodobacterales</taxon>
        <taxon>Paracoccaceae</taxon>
        <taxon>Aliiroseovarius</taxon>
    </lineage>
</organism>
<keyword evidence="3" id="KW-1185">Reference proteome</keyword>
<keyword evidence="1" id="KW-1133">Transmembrane helix</keyword>
<proteinExistence type="predicted"/>